<proteinExistence type="predicted"/>
<evidence type="ECO:0000313" key="1">
    <source>
        <dbReference type="EMBL" id="QRZ15125.1"/>
    </source>
</evidence>
<organism evidence="1 2">
    <name type="scientific">Paracoccus methylovorus</name>
    <dbReference type="NCBI Taxonomy" id="2812658"/>
    <lineage>
        <taxon>Bacteria</taxon>
        <taxon>Pseudomonadati</taxon>
        <taxon>Pseudomonadota</taxon>
        <taxon>Alphaproteobacteria</taxon>
        <taxon>Rhodobacterales</taxon>
        <taxon>Paracoccaceae</taxon>
        <taxon>Paracoccus</taxon>
    </lineage>
</organism>
<keyword evidence="2" id="KW-1185">Reference proteome</keyword>
<gene>
    <name evidence="1" type="ORF">JWJ88_19505</name>
</gene>
<dbReference type="RefSeq" id="WP_205296085.1">
    <property type="nucleotide sequence ID" value="NZ_CP070371.1"/>
</dbReference>
<protein>
    <submittedName>
        <fullName evidence="1">Acyl-CoA thioesterase</fullName>
    </submittedName>
</protein>
<dbReference type="CDD" id="cd00586">
    <property type="entry name" value="4HBT"/>
    <property type="match status" value="1"/>
</dbReference>
<dbReference type="InterPro" id="IPR029069">
    <property type="entry name" value="HotDog_dom_sf"/>
</dbReference>
<name>A0ABX7JMB1_9RHOB</name>
<dbReference type="SUPFAM" id="SSF54637">
    <property type="entry name" value="Thioesterase/thiol ester dehydrase-isomerase"/>
    <property type="match status" value="1"/>
</dbReference>
<evidence type="ECO:0000313" key="2">
    <source>
        <dbReference type="Proteomes" id="UP000663629"/>
    </source>
</evidence>
<accession>A0ABX7JMB1</accession>
<dbReference type="EMBL" id="CP070371">
    <property type="protein sequence ID" value="QRZ15125.1"/>
    <property type="molecule type" value="Genomic_DNA"/>
</dbReference>
<reference evidence="1 2" key="1">
    <citation type="submission" date="2021-02" db="EMBL/GenBank/DDBJ databases">
        <title>Paracoccus methylovroum sp.nov., a new methanol and methylamine utilizing methylotrophic denitrifer.</title>
        <authorList>
            <person name="Timsy T."/>
            <person name="Behrendt U."/>
            <person name="Ulrich A."/>
            <person name="Spanner T."/>
            <person name="Foesel B.U."/>
            <person name="Horn M.A."/>
            <person name="Kolb S."/>
        </authorList>
    </citation>
    <scope>NUCLEOTIDE SEQUENCE [LARGE SCALE GENOMIC DNA]</scope>
    <source>
        <strain evidence="1 2">H4-D09</strain>
    </source>
</reference>
<dbReference type="Gene3D" id="3.10.129.10">
    <property type="entry name" value="Hotdog Thioesterase"/>
    <property type="match status" value="1"/>
</dbReference>
<sequence>MAANFIWSRRVAFGDCDPARIAYTGKIADFALEALEAFWDDLLDGESWYEMNVDHGYGMPFVKMDYAFSRPITPRAPLLCHVAPTRIGTTSVAMRVRGIQQELPCFEAQFISVFVALEKLVKIEIPVHIRVALKRRYGELDNISPCHRT</sequence>
<dbReference type="Proteomes" id="UP000663629">
    <property type="component" value="Chromosome 2"/>
</dbReference>